<evidence type="ECO:0000313" key="2">
    <source>
        <dbReference type="EMBL" id="GAF36663.1"/>
    </source>
</evidence>
<evidence type="ECO:0000313" key="3">
    <source>
        <dbReference type="EMBL" id="KRM09219.1"/>
    </source>
</evidence>
<dbReference type="EMBL" id="AZFY01000053">
    <property type="protein sequence ID" value="KRM09219.1"/>
    <property type="molecule type" value="Genomic_DNA"/>
</dbReference>
<proteinExistence type="predicted"/>
<reference evidence="2" key="1">
    <citation type="journal article" date="2014" name="Genome Announc.">
        <title>Draft Genome Sequences of Two Lactobacillus Strains, L. farraginis JCM 14108T and L. composti JCM 14202T, Isolated from Compost of Distilled Shochu Residue.</title>
        <authorList>
            <person name="Yuki M."/>
            <person name="Oshima K."/>
            <person name="Suda W."/>
            <person name="Kitahara M."/>
            <person name="Kitamura K."/>
            <person name="Iida T."/>
            <person name="Hattori M."/>
            <person name="Ohkuma M."/>
        </authorList>
    </citation>
    <scope>NUCLEOTIDE SEQUENCE [LARGE SCALE GENOMIC DNA]</scope>
    <source>
        <strain evidence="2">JCM 14108</strain>
    </source>
</reference>
<dbReference type="RefSeq" id="WP_035179554.1">
    <property type="nucleotide sequence ID" value="NZ_AZFY01000053.1"/>
</dbReference>
<dbReference type="Proteomes" id="UP000019488">
    <property type="component" value="Unassembled WGS sequence"/>
</dbReference>
<protein>
    <submittedName>
        <fullName evidence="2">Uncharacterized protein</fullName>
    </submittedName>
</protein>
<dbReference type="eggNOG" id="ENOG503185F">
    <property type="taxonomic scope" value="Bacteria"/>
</dbReference>
<gene>
    <name evidence="3" type="ORF">FD41_GL002697</name>
    <name evidence="2" type="ORF">JCM14108_1639</name>
</gene>
<dbReference type="PATRIC" id="fig|1423743.5.peg.2775"/>
<evidence type="ECO:0000256" key="1">
    <source>
        <dbReference type="SAM" id="SignalP"/>
    </source>
</evidence>
<keyword evidence="5" id="KW-1185">Reference proteome</keyword>
<reference evidence="3 5" key="2">
    <citation type="journal article" date="2015" name="Genome Announc.">
        <title>Expanding the biotechnology potential of lactobacilli through comparative genomics of 213 strains and associated genera.</title>
        <authorList>
            <person name="Sun Z."/>
            <person name="Harris H.M."/>
            <person name="McCann A."/>
            <person name="Guo C."/>
            <person name="Argimon S."/>
            <person name="Zhang W."/>
            <person name="Yang X."/>
            <person name="Jeffery I.B."/>
            <person name="Cooney J.C."/>
            <person name="Kagawa T.F."/>
            <person name="Liu W."/>
            <person name="Song Y."/>
            <person name="Salvetti E."/>
            <person name="Wrobel A."/>
            <person name="Rasinkangas P."/>
            <person name="Parkhill J."/>
            <person name="Rea M.C."/>
            <person name="O'Sullivan O."/>
            <person name="Ritari J."/>
            <person name="Douillard F.P."/>
            <person name="Paul Ross R."/>
            <person name="Yang R."/>
            <person name="Briner A.E."/>
            <person name="Felis G.E."/>
            <person name="de Vos W.M."/>
            <person name="Barrangou R."/>
            <person name="Klaenhammer T.R."/>
            <person name="Caufield P.W."/>
            <person name="Cui Y."/>
            <person name="Zhang H."/>
            <person name="O'Toole P.W."/>
        </authorList>
    </citation>
    <scope>NUCLEOTIDE SEQUENCE [LARGE SCALE GENOMIC DNA]</scope>
    <source>
        <strain evidence="3 5">DSM 18382</strain>
    </source>
</reference>
<name>X0PAU4_9LACO</name>
<feature type="chain" id="PRO_5007738591" evidence="1">
    <location>
        <begin position="31"/>
        <end position="124"/>
    </location>
</feature>
<sequence>MTFKKGFQLNLITFLLAVSFITATPSVSHAMNIYNPANPFWNQSHWVTLKQNIEVFKIRNTNPMTNRYKVGTYTLKKGTHVKLFHSAVNFAWGLDSGKFNTNRTYTFAVNKSENNHAWFKFGIH</sequence>
<dbReference type="Proteomes" id="UP000051966">
    <property type="component" value="Unassembled WGS sequence"/>
</dbReference>
<dbReference type="EMBL" id="BAKI01000015">
    <property type="protein sequence ID" value="GAF36663.1"/>
    <property type="molecule type" value="Genomic_DNA"/>
</dbReference>
<evidence type="ECO:0000313" key="4">
    <source>
        <dbReference type="Proteomes" id="UP000019488"/>
    </source>
</evidence>
<evidence type="ECO:0000313" key="5">
    <source>
        <dbReference type="Proteomes" id="UP000051966"/>
    </source>
</evidence>
<organism evidence="2 4">
    <name type="scientific">Lentilactobacillus farraginis DSM 18382 = JCM 14108</name>
    <dbReference type="NCBI Taxonomy" id="1423743"/>
    <lineage>
        <taxon>Bacteria</taxon>
        <taxon>Bacillati</taxon>
        <taxon>Bacillota</taxon>
        <taxon>Bacilli</taxon>
        <taxon>Lactobacillales</taxon>
        <taxon>Lactobacillaceae</taxon>
        <taxon>Lentilactobacillus</taxon>
    </lineage>
</organism>
<dbReference type="AlphaFoldDB" id="X0PAU4"/>
<feature type="signal peptide" evidence="1">
    <location>
        <begin position="1"/>
        <end position="30"/>
    </location>
</feature>
<accession>X0PAU4</accession>
<keyword evidence="1" id="KW-0732">Signal</keyword>
<comment type="caution">
    <text evidence="2">The sequence shown here is derived from an EMBL/GenBank/DDBJ whole genome shotgun (WGS) entry which is preliminary data.</text>
</comment>